<gene>
    <name evidence="1" type="primary">kynB_1</name>
    <name evidence="1" type="ORF">HALOF300_01884</name>
</gene>
<dbReference type="EMBL" id="CACRYJ010000025">
    <property type="protein sequence ID" value="VZO36705.1"/>
    <property type="molecule type" value="Genomic_DNA"/>
</dbReference>
<accession>A0A7M4DID3</accession>
<evidence type="ECO:0000313" key="1">
    <source>
        <dbReference type="EMBL" id="VZO36705.1"/>
    </source>
</evidence>
<dbReference type="Pfam" id="PF04199">
    <property type="entry name" value="Cyclase"/>
    <property type="match status" value="1"/>
</dbReference>
<dbReference type="GO" id="GO:0004061">
    <property type="term" value="F:arylformamidase activity"/>
    <property type="evidence" value="ECO:0007669"/>
    <property type="project" value="UniProtKB-EC"/>
</dbReference>
<reference evidence="1 2" key="1">
    <citation type="submission" date="2019-11" db="EMBL/GenBank/DDBJ databases">
        <authorList>
            <person name="Criscuolo A."/>
        </authorList>
    </citation>
    <scope>NUCLEOTIDE SEQUENCE [LARGE SCALE GENOMIC DNA]</scope>
    <source>
        <strain evidence="1">CIP111667</strain>
    </source>
</reference>
<comment type="caution">
    <text evidence="1">The sequence shown here is derived from an EMBL/GenBank/DDBJ whole genome shotgun (WGS) entry which is preliminary data.</text>
</comment>
<sequence length="304" mass="32360">MAEYRAHFDALVQFLNGGNLRTAGFRLDLPAGDLSSDEIARLFVRHLGLALVSEVELSNLEVVEEPHRGSRGVATRPSADPAARGRLVDLSHTITEGLVTYPGLPAPVITPHLTREASAANYAPGTRFAIDALTLVGNTGTYLDSPYHRYADGTDLAGLSLETLVDLPTEVFHVSDAAGRGLPAPVFYDRDLAGRAVLIHTGWDRHFGTPAYADQAPFLTEAGVRYLIDQGVVLVGIDSLNIDDTGPEAHGTRPAHSLLLAAGIHVVEHLTGLGSLPPSGARFTAVPPKIRAFGTFPVRAFALI</sequence>
<evidence type="ECO:0000313" key="2">
    <source>
        <dbReference type="Proteomes" id="UP000419743"/>
    </source>
</evidence>
<protein>
    <submittedName>
        <fullName evidence="1">Kynurenine formamidase</fullName>
        <ecNumber evidence="1">3.5.1.9</ecNumber>
    </submittedName>
</protein>
<keyword evidence="1" id="KW-0378">Hydrolase</keyword>
<keyword evidence="2" id="KW-1185">Reference proteome</keyword>
<dbReference type="GO" id="GO:0019441">
    <property type="term" value="P:L-tryptophan catabolic process to kynurenine"/>
    <property type="evidence" value="ECO:0007669"/>
    <property type="project" value="InterPro"/>
</dbReference>
<dbReference type="Gene3D" id="3.50.30.50">
    <property type="entry name" value="Putative cyclase"/>
    <property type="match status" value="1"/>
</dbReference>
<dbReference type="RefSeq" id="WP_156740686.1">
    <property type="nucleotide sequence ID" value="NZ_CACRYJ010000025.1"/>
</dbReference>
<dbReference type="Proteomes" id="UP000419743">
    <property type="component" value="Unassembled WGS sequence"/>
</dbReference>
<dbReference type="AlphaFoldDB" id="A0A7M4DID3"/>
<dbReference type="SUPFAM" id="SSF102198">
    <property type="entry name" value="Putative cyclase"/>
    <property type="match status" value="1"/>
</dbReference>
<dbReference type="InterPro" id="IPR007325">
    <property type="entry name" value="KFase/CYL"/>
</dbReference>
<proteinExistence type="predicted"/>
<name>A0A7M4DID3_9MICO</name>
<dbReference type="InterPro" id="IPR037175">
    <property type="entry name" value="KFase_sf"/>
</dbReference>
<dbReference type="EC" id="3.5.1.9" evidence="1"/>
<dbReference type="PANTHER" id="PTHR31118">
    <property type="entry name" value="CYCLASE-LIKE PROTEIN 2"/>
    <property type="match status" value="1"/>
</dbReference>
<dbReference type="PANTHER" id="PTHR31118:SF12">
    <property type="entry name" value="CYCLASE-LIKE PROTEIN 2"/>
    <property type="match status" value="1"/>
</dbReference>
<organism evidence="1 2">
    <name type="scientific">Occultella aeris</name>
    <dbReference type="NCBI Taxonomy" id="2761496"/>
    <lineage>
        <taxon>Bacteria</taxon>
        <taxon>Bacillati</taxon>
        <taxon>Actinomycetota</taxon>
        <taxon>Actinomycetes</taxon>
        <taxon>Micrococcales</taxon>
        <taxon>Ruaniaceae</taxon>
        <taxon>Occultella</taxon>
    </lineage>
</organism>